<feature type="transmembrane region" description="Helical" evidence="7">
    <location>
        <begin position="12"/>
        <end position="30"/>
    </location>
</feature>
<dbReference type="Pfam" id="PF00528">
    <property type="entry name" value="BPD_transp_1"/>
    <property type="match status" value="1"/>
</dbReference>
<dbReference type="RefSeq" id="WP_069689807.1">
    <property type="nucleotide sequence ID" value="NZ_CP017147.1"/>
</dbReference>
<dbReference type="SUPFAM" id="SSF161098">
    <property type="entry name" value="MetI-like"/>
    <property type="match status" value="1"/>
</dbReference>
<dbReference type="OrthoDB" id="9807402at2"/>
<evidence type="ECO:0000256" key="5">
    <source>
        <dbReference type="ARBA" id="ARBA00022989"/>
    </source>
</evidence>
<dbReference type="InterPro" id="IPR000515">
    <property type="entry name" value="MetI-like"/>
</dbReference>
<dbReference type="PANTHER" id="PTHR43163:SF6">
    <property type="entry name" value="DIPEPTIDE TRANSPORT SYSTEM PERMEASE PROTEIN DPPB-RELATED"/>
    <property type="match status" value="1"/>
</dbReference>
<dbReference type="KEGG" id="bvv:BHK69_09050"/>
<feature type="transmembrane region" description="Helical" evidence="7">
    <location>
        <begin position="179"/>
        <end position="199"/>
    </location>
</feature>
<evidence type="ECO:0000256" key="3">
    <source>
        <dbReference type="ARBA" id="ARBA00022475"/>
    </source>
</evidence>
<keyword evidence="2 7" id="KW-0813">Transport</keyword>
<dbReference type="GO" id="GO:0055085">
    <property type="term" value="P:transmembrane transport"/>
    <property type="evidence" value="ECO:0007669"/>
    <property type="project" value="InterPro"/>
</dbReference>
<dbReference type="GO" id="GO:0005886">
    <property type="term" value="C:plasma membrane"/>
    <property type="evidence" value="ECO:0007669"/>
    <property type="project" value="UniProtKB-SubCell"/>
</dbReference>
<keyword evidence="10" id="KW-1185">Reference proteome</keyword>
<keyword evidence="6 7" id="KW-0472">Membrane</keyword>
<evidence type="ECO:0000256" key="6">
    <source>
        <dbReference type="ARBA" id="ARBA00023136"/>
    </source>
</evidence>
<organism evidence="9 10">
    <name type="scientific">Bosea vaviloviae</name>
    <dbReference type="NCBI Taxonomy" id="1526658"/>
    <lineage>
        <taxon>Bacteria</taxon>
        <taxon>Pseudomonadati</taxon>
        <taxon>Pseudomonadota</taxon>
        <taxon>Alphaproteobacteria</taxon>
        <taxon>Hyphomicrobiales</taxon>
        <taxon>Boseaceae</taxon>
        <taxon>Bosea</taxon>
    </lineage>
</organism>
<dbReference type="CDD" id="cd06261">
    <property type="entry name" value="TM_PBP2"/>
    <property type="match status" value="1"/>
</dbReference>
<dbReference type="PANTHER" id="PTHR43163">
    <property type="entry name" value="DIPEPTIDE TRANSPORT SYSTEM PERMEASE PROTEIN DPPB-RELATED"/>
    <property type="match status" value="1"/>
</dbReference>
<evidence type="ECO:0000256" key="2">
    <source>
        <dbReference type="ARBA" id="ARBA00022448"/>
    </source>
</evidence>
<dbReference type="STRING" id="1526658.BHK69_09050"/>
<proteinExistence type="inferred from homology"/>
<dbReference type="Gene3D" id="1.10.3720.10">
    <property type="entry name" value="MetI-like"/>
    <property type="match status" value="1"/>
</dbReference>
<feature type="transmembrane region" description="Helical" evidence="7">
    <location>
        <begin position="102"/>
        <end position="123"/>
    </location>
</feature>
<feature type="transmembrane region" description="Helical" evidence="7">
    <location>
        <begin position="283"/>
        <end position="309"/>
    </location>
</feature>
<comment type="subcellular location">
    <subcellularLocation>
        <location evidence="1 7">Cell membrane</location>
        <topology evidence="1 7">Multi-pass membrane protein</topology>
    </subcellularLocation>
</comment>
<evidence type="ECO:0000256" key="4">
    <source>
        <dbReference type="ARBA" id="ARBA00022692"/>
    </source>
</evidence>
<dbReference type="EMBL" id="CP017147">
    <property type="protein sequence ID" value="AOO80589.1"/>
    <property type="molecule type" value="Genomic_DNA"/>
</dbReference>
<sequence>MGRYLLQRLGQCLLLLALVSMIGFAILHLAPGGPLSQFALSSQMSQEDLDRITRQLGLDRPLLAQYLDWLWRMLRGDWGLSFRDGAPVSAVIGSHLRATFELMAVSTVIAIGLGCWIGILGAVRRYSLFDTLATIGAMVALSIPTFWFGLIAIYLFSVQLGWLPAGNRQTIGDGSPLDLLHHLIAPALVLALVETAIWARFMRSAMLEVIGQDYIRTARAKGLPERQVLRGHATRNALLPMITLAGLQFPTLLGGALVTETVFTWPGMGRLFLDSIEYRDYPVVMGILMFSAVMVLLGSLLADMLYAVADPRIRMG</sequence>
<feature type="transmembrane region" description="Helical" evidence="7">
    <location>
        <begin position="135"/>
        <end position="159"/>
    </location>
</feature>
<dbReference type="PROSITE" id="PS50928">
    <property type="entry name" value="ABC_TM1"/>
    <property type="match status" value="1"/>
</dbReference>
<dbReference type="InterPro" id="IPR045621">
    <property type="entry name" value="BPD_transp_1_N"/>
</dbReference>
<keyword evidence="4 7" id="KW-0812">Transmembrane</keyword>
<dbReference type="Proteomes" id="UP000094969">
    <property type="component" value="Chromosome"/>
</dbReference>
<dbReference type="AlphaFoldDB" id="A0A1D7TZQ5"/>
<protein>
    <submittedName>
        <fullName evidence="9">Diguanylate cyclase</fullName>
    </submittedName>
</protein>
<keyword evidence="5 7" id="KW-1133">Transmembrane helix</keyword>
<dbReference type="Pfam" id="PF19300">
    <property type="entry name" value="BPD_transp_1_N"/>
    <property type="match status" value="1"/>
</dbReference>
<evidence type="ECO:0000259" key="8">
    <source>
        <dbReference type="PROSITE" id="PS50928"/>
    </source>
</evidence>
<dbReference type="InterPro" id="IPR035906">
    <property type="entry name" value="MetI-like_sf"/>
</dbReference>
<accession>A0A1D7TZQ5</accession>
<evidence type="ECO:0000256" key="1">
    <source>
        <dbReference type="ARBA" id="ARBA00004651"/>
    </source>
</evidence>
<name>A0A1D7TZQ5_9HYPH</name>
<keyword evidence="3" id="KW-1003">Cell membrane</keyword>
<gene>
    <name evidence="9" type="ORF">BHK69_09050</name>
</gene>
<comment type="similarity">
    <text evidence="7">Belongs to the binding-protein-dependent transport system permease family.</text>
</comment>
<feature type="transmembrane region" description="Helical" evidence="7">
    <location>
        <begin position="237"/>
        <end position="263"/>
    </location>
</feature>
<evidence type="ECO:0000256" key="7">
    <source>
        <dbReference type="RuleBase" id="RU363032"/>
    </source>
</evidence>
<evidence type="ECO:0000313" key="10">
    <source>
        <dbReference type="Proteomes" id="UP000094969"/>
    </source>
</evidence>
<evidence type="ECO:0000313" key="9">
    <source>
        <dbReference type="EMBL" id="AOO80589.1"/>
    </source>
</evidence>
<feature type="domain" description="ABC transmembrane type-1" evidence="8">
    <location>
        <begin position="96"/>
        <end position="306"/>
    </location>
</feature>
<reference evidence="9 10" key="1">
    <citation type="journal article" date="2015" name="Antonie Van Leeuwenhoek">
        <title>Bosea vaviloviae sp. nov., a new species of slow-growing rhizobia isolated from nodules of the relict species Vavilovia formosa (Stev.) Fed.</title>
        <authorList>
            <person name="Safronova V.I."/>
            <person name="Kuznetsova I.G."/>
            <person name="Sazanova A.L."/>
            <person name="Kimeklis A.K."/>
            <person name="Belimov A.A."/>
            <person name="Andronov E.E."/>
            <person name="Pinaev A.G."/>
            <person name="Chizhevskaya E.P."/>
            <person name="Pukhaev A.R."/>
            <person name="Popov K.P."/>
            <person name="Willems A."/>
            <person name="Tikhonovich I.A."/>
        </authorList>
    </citation>
    <scope>NUCLEOTIDE SEQUENCE [LARGE SCALE GENOMIC DNA]</scope>
    <source>
        <strain evidence="9 10">Vaf18</strain>
    </source>
</reference>